<sequence>LIQLCTGHSLLNRHLHRIGRADSPLCPSCRAAPKTVAHFLLQCPSHRHHRAPLARACPDANLSLKHLLVSTVVHQQLLTYIRATGRISYLTALT</sequence>
<evidence type="ECO:0000313" key="2">
    <source>
        <dbReference type="Proteomes" id="UP000193067"/>
    </source>
</evidence>
<gene>
    <name evidence="1" type="ORF">PYCCODRAFT_1372324</name>
</gene>
<dbReference type="Proteomes" id="UP000193067">
    <property type="component" value="Unassembled WGS sequence"/>
</dbReference>
<keyword evidence="2" id="KW-1185">Reference proteome</keyword>
<proteinExistence type="predicted"/>
<feature type="non-terminal residue" evidence="1">
    <location>
        <position position="1"/>
    </location>
</feature>
<protein>
    <recommendedName>
        <fullName evidence="3">Reverse transcriptase zinc-binding domain-containing protein</fullName>
    </recommendedName>
</protein>
<dbReference type="EMBL" id="KZ084124">
    <property type="protein sequence ID" value="OSC99794.1"/>
    <property type="molecule type" value="Genomic_DNA"/>
</dbReference>
<dbReference type="STRING" id="1353009.A0A1Y2IF86"/>
<accession>A0A1Y2IF86</accession>
<name>A0A1Y2IF86_TRAC3</name>
<dbReference type="AlphaFoldDB" id="A0A1Y2IF86"/>
<dbReference type="OrthoDB" id="2750312at2759"/>
<evidence type="ECO:0008006" key="3">
    <source>
        <dbReference type="Google" id="ProtNLM"/>
    </source>
</evidence>
<organism evidence="1 2">
    <name type="scientific">Trametes coccinea (strain BRFM310)</name>
    <name type="common">Pycnoporus coccineus</name>
    <dbReference type="NCBI Taxonomy" id="1353009"/>
    <lineage>
        <taxon>Eukaryota</taxon>
        <taxon>Fungi</taxon>
        <taxon>Dikarya</taxon>
        <taxon>Basidiomycota</taxon>
        <taxon>Agaricomycotina</taxon>
        <taxon>Agaricomycetes</taxon>
        <taxon>Polyporales</taxon>
        <taxon>Polyporaceae</taxon>
        <taxon>Trametes</taxon>
    </lineage>
</organism>
<evidence type="ECO:0000313" key="1">
    <source>
        <dbReference type="EMBL" id="OSC99794.1"/>
    </source>
</evidence>
<reference evidence="1 2" key="1">
    <citation type="journal article" date="2015" name="Biotechnol. Biofuels">
        <title>Enhanced degradation of softwood versus hardwood by the white-rot fungus Pycnoporus coccineus.</title>
        <authorList>
            <person name="Couturier M."/>
            <person name="Navarro D."/>
            <person name="Chevret D."/>
            <person name="Henrissat B."/>
            <person name="Piumi F."/>
            <person name="Ruiz-Duenas F.J."/>
            <person name="Martinez A.T."/>
            <person name="Grigoriev I.V."/>
            <person name="Riley R."/>
            <person name="Lipzen A."/>
            <person name="Berrin J.G."/>
            <person name="Master E.R."/>
            <person name="Rosso M.N."/>
        </authorList>
    </citation>
    <scope>NUCLEOTIDE SEQUENCE [LARGE SCALE GENOMIC DNA]</scope>
    <source>
        <strain evidence="1 2">BRFM310</strain>
    </source>
</reference>